<proteinExistence type="predicted"/>
<dbReference type="AlphaFoldDB" id="A0AAN8WVD0"/>
<sequence length="558" mass="61721">MQSTANTKFATTTVTTSTIFTWYAGRSKTEAQAWVGGKVETSYQIIGSQPGMLRVLTSVQGVDGDIVWHRKDTTVKEWQSVHIEIDAQAFYQMEWRVTVQGHDSIILIDNIAVTQGQCSMDVNTCNFEYEGQGADPVCDGYILDTSITEYKFYRTTSLASYGLYARDDHTYGSGLGHFVVADFSKAVTAGELATMMGPMVTDTLGCLTFWYQVDTVDTNVFRVLINSTEEVIFLQEFGSGPVWRLGSGKIIQANKGRIIFEAYSSGTYNGYVAVDDIKLQEILGCPVHGNCDFEEDTCGWSNEGDMQWVFGKNQLPDGPLTLTGLMFVSPETNLIGSKAILTSPILVPYMNCLRFWYLRKQGAPGFLDVKLTPGPQFSGPSFSVKLWQSPSDFLDEWVHAESPIPHRQVDSIQVHFEATRLDGSWTEGHNDGMILVDDIEIDELVEGECQYKPPSAQPPSTVVPPTTIKPPLPPSQASCDFSNQNFCEWRLDASGIVWNIVQGIGNTHSVGPLADHTTGDGYYMSLTPSMKNLEGIAKIISPDMQPAQVFKISHVFLQ</sequence>
<accession>A0AAN8WVD0</accession>
<comment type="caution">
    <text evidence="2">The sequence shown here is derived from an EMBL/GenBank/DDBJ whole genome shotgun (WGS) entry which is preliminary data.</text>
</comment>
<protein>
    <recommendedName>
        <fullName evidence="1">MAM domain-containing protein</fullName>
    </recommendedName>
</protein>
<dbReference type="InterPro" id="IPR013320">
    <property type="entry name" value="ConA-like_dom_sf"/>
</dbReference>
<evidence type="ECO:0000259" key="1">
    <source>
        <dbReference type="PROSITE" id="PS50060"/>
    </source>
</evidence>
<dbReference type="SMART" id="SM00137">
    <property type="entry name" value="MAM"/>
    <property type="match status" value="2"/>
</dbReference>
<keyword evidence="3" id="KW-1185">Reference proteome</keyword>
<dbReference type="Gene3D" id="2.60.120.200">
    <property type="match status" value="4"/>
</dbReference>
<gene>
    <name evidence="2" type="ORF">SK128_025177</name>
</gene>
<feature type="domain" description="MAM" evidence="1">
    <location>
        <begin position="477"/>
        <end position="558"/>
    </location>
</feature>
<feature type="domain" description="MAM" evidence="1">
    <location>
        <begin position="123"/>
        <end position="287"/>
    </location>
</feature>
<evidence type="ECO:0000313" key="3">
    <source>
        <dbReference type="Proteomes" id="UP001381693"/>
    </source>
</evidence>
<organism evidence="2 3">
    <name type="scientific">Halocaridina rubra</name>
    <name type="common">Hawaiian red shrimp</name>
    <dbReference type="NCBI Taxonomy" id="373956"/>
    <lineage>
        <taxon>Eukaryota</taxon>
        <taxon>Metazoa</taxon>
        <taxon>Ecdysozoa</taxon>
        <taxon>Arthropoda</taxon>
        <taxon>Crustacea</taxon>
        <taxon>Multicrustacea</taxon>
        <taxon>Malacostraca</taxon>
        <taxon>Eumalacostraca</taxon>
        <taxon>Eucarida</taxon>
        <taxon>Decapoda</taxon>
        <taxon>Pleocyemata</taxon>
        <taxon>Caridea</taxon>
        <taxon>Atyoidea</taxon>
        <taxon>Atyidae</taxon>
        <taxon>Halocaridina</taxon>
    </lineage>
</organism>
<dbReference type="Proteomes" id="UP001381693">
    <property type="component" value="Unassembled WGS sequence"/>
</dbReference>
<dbReference type="PANTHER" id="PTHR23282">
    <property type="entry name" value="APICAL ENDOSOMAL GLYCOPROTEIN PRECURSOR"/>
    <property type="match status" value="1"/>
</dbReference>
<dbReference type="GO" id="GO:0016020">
    <property type="term" value="C:membrane"/>
    <property type="evidence" value="ECO:0007669"/>
    <property type="project" value="InterPro"/>
</dbReference>
<dbReference type="InterPro" id="IPR000998">
    <property type="entry name" value="MAM_dom"/>
</dbReference>
<dbReference type="EMBL" id="JAXCGZ010017014">
    <property type="protein sequence ID" value="KAK7069138.1"/>
    <property type="molecule type" value="Genomic_DNA"/>
</dbReference>
<evidence type="ECO:0000313" key="2">
    <source>
        <dbReference type="EMBL" id="KAK7069138.1"/>
    </source>
</evidence>
<feature type="domain" description="MAM" evidence="1">
    <location>
        <begin position="289"/>
        <end position="451"/>
    </location>
</feature>
<dbReference type="SUPFAM" id="SSF49899">
    <property type="entry name" value="Concanavalin A-like lectins/glucanases"/>
    <property type="match status" value="4"/>
</dbReference>
<dbReference type="PROSITE" id="PS50060">
    <property type="entry name" value="MAM_2"/>
    <property type="match status" value="3"/>
</dbReference>
<dbReference type="Pfam" id="PF00629">
    <property type="entry name" value="MAM"/>
    <property type="match status" value="4"/>
</dbReference>
<dbReference type="PANTHER" id="PTHR23282:SF101">
    <property type="entry name" value="MAM DOMAIN-CONTAINING PROTEIN"/>
    <property type="match status" value="1"/>
</dbReference>
<dbReference type="InterPro" id="IPR051560">
    <property type="entry name" value="MAM_domain-containing"/>
</dbReference>
<name>A0AAN8WVD0_HALRR</name>
<reference evidence="2 3" key="1">
    <citation type="submission" date="2023-11" db="EMBL/GenBank/DDBJ databases">
        <title>Halocaridina rubra genome assembly.</title>
        <authorList>
            <person name="Smith C."/>
        </authorList>
    </citation>
    <scope>NUCLEOTIDE SEQUENCE [LARGE SCALE GENOMIC DNA]</scope>
    <source>
        <strain evidence="2">EP-1</strain>
        <tissue evidence="2">Whole</tissue>
    </source>
</reference>